<gene>
    <name evidence="1" type="ORF">JF75_05680</name>
</gene>
<accession>A0A0F4LN88</accession>
<reference evidence="1 2" key="1">
    <citation type="submission" date="2015-01" db="EMBL/GenBank/DDBJ databases">
        <title>Comparative genomics of the lactic acid bacteria isolated from the honey bee gut.</title>
        <authorList>
            <person name="Ellegaard K.M."/>
            <person name="Tamarit D."/>
            <person name="Javelind E."/>
            <person name="Olofsson T."/>
            <person name="Andersson S.G."/>
            <person name="Vasquez A."/>
        </authorList>
    </citation>
    <scope>NUCLEOTIDE SEQUENCE [LARGE SCALE GENOMIC DNA]</scope>
    <source>
        <strain evidence="1 2">Hma2</strain>
    </source>
</reference>
<protein>
    <submittedName>
        <fullName evidence="1">Uncharacterized protein</fullName>
    </submittedName>
</protein>
<dbReference type="HOGENOM" id="CLU_1341844_0_0_9"/>
<evidence type="ECO:0000313" key="2">
    <source>
        <dbReference type="Proteomes" id="UP000033612"/>
    </source>
</evidence>
<name>A0A0F4LN88_9LACO</name>
<dbReference type="AlphaFoldDB" id="A0A0F4LN88"/>
<comment type="caution">
    <text evidence="1">The sequence shown here is derived from an EMBL/GenBank/DDBJ whole genome shotgun (WGS) entry which is preliminary data.</text>
</comment>
<evidence type="ECO:0000313" key="1">
    <source>
        <dbReference type="EMBL" id="KJY59036.1"/>
    </source>
</evidence>
<dbReference type="RefSeq" id="WP_046331766.1">
    <property type="nucleotide sequence ID" value="NZ_JBHTBO010000024.1"/>
</dbReference>
<dbReference type="OrthoDB" id="9815923at2"/>
<proteinExistence type="predicted"/>
<dbReference type="Proteomes" id="UP000033612">
    <property type="component" value="Unassembled WGS sequence"/>
</dbReference>
<sequence length="204" mass="23535">MEDIRAHFKKIYQSQLIQFDPKKFVHEKKQKIQYIKTGEALEEKDREAFLDPKKDIVNLNKSTLKIDKLLVSLLSFAFYNKIISYFLVSLETKNEILPGGYYFFTEKRYKIDGLNIIELSKILDKKFNYILLPCISMDIVEYFGIQSFQYALKQVGQVEAKAANYFGEKNVCMVNVNLNRLSHAVGINVNGMLILDAIGITNAV</sequence>
<dbReference type="PATRIC" id="fig|1218506.3.peg.617"/>
<dbReference type="EMBL" id="JXLH01000010">
    <property type="protein sequence ID" value="KJY59036.1"/>
    <property type="molecule type" value="Genomic_DNA"/>
</dbReference>
<dbReference type="STRING" id="1218506.JF75_05680"/>
<organism evidence="1 2">
    <name type="scientific">Lactobacillus kimbladii</name>
    <dbReference type="NCBI Taxonomy" id="1218506"/>
    <lineage>
        <taxon>Bacteria</taxon>
        <taxon>Bacillati</taxon>
        <taxon>Bacillota</taxon>
        <taxon>Bacilli</taxon>
        <taxon>Lactobacillales</taxon>
        <taxon>Lactobacillaceae</taxon>
        <taxon>Lactobacillus</taxon>
    </lineage>
</organism>
<keyword evidence="2" id="KW-1185">Reference proteome</keyword>